<dbReference type="RefSeq" id="WP_239174580.1">
    <property type="nucleotide sequence ID" value="NZ_BAAAUC010000007.1"/>
</dbReference>
<dbReference type="GO" id="GO:0016787">
    <property type="term" value="F:hydrolase activity"/>
    <property type="evidence" value="ECO:0007669"/>
    <property type="project" value="UniProtKB-KW"/>
</dbReference>
<keyword evidence="4" id="KW-1185">Reference proteome</keyword>
<evidence type="ECO:0000313" key="4">
    <source>
        <dbReference type="Proteomes" id="UP000619479"/>
    </source>
</evidence>
<protein>
    <recommendedName>
        <fullName evidence="5">Hydrolase</fullName>
    </recommendedName>
</protein>
<accession>A0A919IFU4</accession>
<keyword evidence="1" id="KW-0378">Hydrolase</keyword>
<dbReference type="AlphaFoldDB" id="A0A919IFU4"/>
<dbReference type="SUPFAM" id="SSF56784">
    <property type="entry name" value="HAD-like"/>
    <property type="match status" value="1"/>
</dbReference>
<dbReference type="EMBL" id="BOMH01000017">
    <property type="protein sequence ID" value="GID64411.1"/>
    <property type="molecule type" value="Genomic_DNA"/>
</dbReference>
<evidence type="ECO:0000256" key="1">
    <source>
        <dbReference type="ARBA" id="ARBA00022801"/>
    </source>
</evidence>
<reference evidence="3" key="1">
    <citation type="submission" date="2021-01" db="EMBL/GenBank/DDBJ databases">
        <title>Whole genome shotgun sequence of Actinoplanes cyaneus NBRC 14990.</title>
        <authorList>
            <person name="Komaki H."/>
            <person name="Tamura T."/>
        </authorList>
    </citation>
    <scope>NUCLEOTIDE SEQUENCE</scope>
    <source>
        <strain evidence="3">NBRC 14990</strain>
    </source>
</reference>
<dbReference type="InterPro" id="IPR023214">
    <property type="entry name" value="HAD_sf"/>
</dbReference>
<sequence length="219" mass="22924">MLLLLDLDNTLIDRDAAFRASAAALLAAHGQPAADLEWLMGVDAGGYTPRASVAAALAQRYRDAVPAAAVEWFLDNGAAERVRLTEPVRDALIDARSAGWASAIVTNGRVAQQTAKIQNTGLDGLVNGWVISEEVGHRKPSAEIFRVAAGRAGRPLGSAWMIGDSAAADIGGAHALGLPSTWISLGRAWSETAYRPTVIEADIAAAIRHVLATTPMAPN</sequence>
<dbReference type="PANTHER" id="PTHR46470">
    <property type="entry name" value="N-ACYLNEURAMINATE-9-PHOSPHATASE"/>
    <property type="match status" value="1"/>
</dbReference>
<proteinExistence type="predicted"/>
<dbReference type="SFLD" id="SFLDG01129">
    <property type="entry name" value="C1.5:_HAD__Beta-PGM__Phosphata"/>
    <property type="match status" value="1"/>
</dbReference>
<dbReference type="Gene3D" id="1.10.150.520">
    <property type="match status" value="1"/>
</dbReference>
<dbReference type="InterPro" id="IPR036412">
    <property type="entry name" value="HAD-like_sf"/>
</dbReference>
<evidence type="ECO:0008006" key="5">
    <source>
        <dbReference type="Google" id="ProtNLM"/>
    </source>
</evidence>
<dbReference type="SFLD" id="SFLDS00003">
    <property type="entry name" value="Haloacid_Dehalogenase"/>
    <property type="match status" value="1"/>
</dbReference>
<evidence type="ECO:0000313" key="3">
    <source>
        <dbReference type="EMBL" id="GID64411.1"/>
    </source>
</evidence>
<dbReference type="Proteomes" id="UP000619479">
    <property type="component" value="Unassembled WGS sequence"/>
</dbReference>
<evidence type="ECO:0000256" key="2">
    <source>
        <dbReference type="ARBA" id="ARBA00022842"/>
    </source>
</evidence>
<dbReference type="Gene3D" id="3.40.50.1000">
    <property type="entry name" value="HAD superfamily/HAD-like"/>
    <property type="match status" value="1"/>
</dbReference>
<name>A0A919IFU4_9ACTN</name>
<keyword evidence="2" id="KW-0460">Magnesium</keyword>
<gene>
    <name evidence="3" type="ORF">Acy02nite_22920</name>
</gene>
<comment type="caution">
    <text evidence="3">The sequence shown here is derived from an EMBL/GenBank/DDBJ whole genome shotgun (WGS) entry which is preliminary data.</text>
</comment>
<dbReference type="Pfam" id="PF00702">
    <property type="entry name" value="Hydrolase"/>
    <property type="match status" value="1"/>
</dbReference>
<organism evidence="3 4">
    <name type="scientific">Actinoplanes cyaneus</name>
    <dbReference type="NCBI Taxonomy" id="52696"/>
    <lineage>
        <taxon>Bacteria</taxon>
        <taxon>Bacillati</taxon>
        <taxon>Actinomycetota</taxon>
        <taxon>Actinomycetes</taxon>
        <taxon>Micromonosporales</taxon>
        <taxon>Micromonosporaceae</taxon>
        <taxon>Actinoplanes</taxon>
    </lineage>
</organism>
<dbReference type="InterPro" id="IPR051400">
    <property type="entry name" value="HAD-like_hydrolase"/>
</dbReference>